<feature type="transmembrane region" description="Helical" evidence="1">
    <location>
        <begin position="36"/>
        <end position="54"/>
    </location>
</feature>
<dbReference type="EMBL" id="JAYXHS010000002">
    <property type="protein sequence ID" value="MEC5386639.1"/>
    <property type="molecule type" value="Genomic_DNA"/>
</dbReference>
<sequence length="130" mass="13971">MKTSSWISLAALLAALIVEVSAMVHGAGKFEWSWFYAWANAPYVVLALIFCLPVGQSRARANAGGIAGIFVLAFTAWLYINAMWISVSSTSALIFIFAPPYVGVGGLVVWGLSWWWLARRAASRGGDAAS</sequence>
<feature type="transmembrane region" description="Helical" evidence="1">
    <location>
        <begin position="61"/>
        <end position="80"/>
    </location>
</feature>
<evidence type="ECO:0008006" key="4">
    <source>
        <dbReference type="Google" id="ProtNLM"/>
    </source>
</evidence>
<keyword evidence="1" id="KW-0812">Transmembrane</keyword>
<organism evidence="2 3">
    <name type="scientific">Uliginosibacterium silvisoli</name>
    <dbReference type="NCBI Taxonomy" id="3114758"/>
    <lineage>
        <taxon>Bacteria</taxon>
        <taxon>Pseudomonadati</taxon>
        <taxon>Pseudomonadota</taxon>
        <taxon>Betaproteobacteria</taxon>
        <taxon>Rhodocyclales</taxon>
        <taxon>Zoogloeaceae</taxon>
        <taxon>Uliginosibacterium</taxon>
    </lineage>
</organism>
<reference evidence="2 3" key="1">
    <citation type="submission" date="2024-01" db="EMBL/GenBank/DDBJ databases">
        <title>Uliginosibacterium soil sp. nov.</title>
        <authorList>
            <person name="Lv Y."/>
        </authorList>
    </citation>
    <scope>NUCLEOTIDE SEQUENCE [LARGE SCALE GENOMIC DNA]</scope>
    <source>
        <strain evidence="2 3">H3</strain>
    </source>
</reference>
<feature type="transmembrane region" description="Helical" evidence="1">
    <location>
        <begin position="92"/>
        <end position="117"/>
    </location>
</feature>
<dbReference type="RefSeq" id="WP_327599598.1">
    <property type="nucleotide sequence ID" value="NZ_JAYXHS010000002.1"/>
</dbReference>
<accession>A0ABU6K4W3</accession>
<comment type="caution">
    <text evidence="2">The sequence shown here is derived from an EMBL/GenBank/DDBJ whole genome shotgun (WGS) entry which is preliminary data.</text>
</comment>
<evidence type="ECO:0000313" key="2">
    <source>
        <dbReference type="EMBL" id="MEC5386639.1"/>
    </source>
</evidence>
<evidence type="ECO:0000256" key="1">
    <source>
        <dbReference type="SAM" id="Phobius"/>
    </source>
</evidence>
<keyword evidence="1" id="KW-1133">Transmembrane helix</keyword>
<gene>
    <name evidence="2" type="ORF">VVD49_12960</name>
</gene>
<keyword evidence="3" id="KW-1185">Reference proteome</keyword>
<protein>
    <recommendedName>
        <fullName evidence="4">DUF4175 domain-containing protein</fullName>
    </recommendedName>
</protein>
<evidence type="ECO:0000313" key="3">
    <source>
        <dbReference type="Proteomes" id="UP001331561"/>
    </source>
</evidence>
<dbReference type="Proteomes" id="UP001331561">
    <property type="component" value="Unassembled WGS sequence"/>
</dbReference>
<keyword evidence="1" id="KW-0472">Membrane</keyword>
<proteinExistence type="predicted"/>
<name>A0ABU6K4W3_9RHOO</name>